<dbReference type="AlphaFoldDB" id="A0A5B7JFL7"/>
<sequence length="73" mass="8729">MKEWGRRGRLHLLFTSFRGDEGDKAGKAVFRETVEWARRASPLRSRETQLAFNNLYKRFLHSSLYTILLHHRL</sequence>
<name>A0A5B7JFL7_PORTR</name>
<comment type="caution">
    <text evidence="1">The sequence shown here is derived from an EMBL/GenBank/DDBJ whole genome shotgun (WGS) entry which is preliminary data.</text>
</comment>
<keyword evidence="2" id="KW-1185">Reference proteome</keyword>
<gene>
    <name evidence="1" type="ORF">E2C01_088776</name>
</gene>
<accession>A0A5B7JFL7</accession>
<dbReference type="EMBL" id="VSRR010095581">
    <property type="protein sequence ID" value="MPC93639.1"/>
    <property type="molecule type" value="Genomic_DNA"/>
</dbReference>
<dbReference type="Proteomes" id="UP000324222">
    <property type="component" value="Unassembled WGS sequence"/>
</dbReference>
<protein>
    <submittedName>
        <fullName evidence="1">Uncharacterized protein</fullName>
    </submittedName>
</protein>
<proteinExistence type="predicted"/>
<evidence type="ECO:0000313" key="1">
    <source>
        <dbReference type="EMBL" id="MPC93639.1"/>
    </source>
</evidence>
<evidence type="ECO:0000313" key="2">
    <source>
        <dbReference type="Proteomes" id="UP000324222"/>
    </source>
</evidence>
<organism evidence="1 2">
    <name type="scientific">Portunus trituberculatus</name>
    <name type="common">Swimming crab</name>
    <name type="synonym">Neptunus trituberculatus</name>
    <dbReference type="NCBI Taxonomy" id="210409"/>
    <lineage>
        <taxon>Eukaryota</taxon>
        <taxon>Metazoa</taxon>
        <taxon>Ecdysozoa</taxon>
        <taxon>Arthropoda</taxon>
        <taxon>Crustacea</taxon>
        <taxon>Multicrustacea</taxon>
        <taxon>Malacostraca</taxon>
        <taxon>Eumalacostraca</taxon>
        <taxon>Eucarida</taxon>
        <taxon>Decapoda</taxon>
        <taxon>Pleocyemata</taxon>
        <taxon>Brachyura</taxon>
        <taxon>Eubrachyura</taxon>
        <taxon>Portunoidea</taxon>
        <taxon>Portunidae</taxon>
        <taxon>Portuninae</taxon>
        <taxon>Portunus</taxon>
    </lineage>
</organism>
<reference evidence="1 2" key="1">
    <citation type="submission" date="2019-05" db="EMBL/GenBank/DDBJ databases">
        <title>Another draft genome of Portunus trituberculatus and its Hox gene families provides insights of decapod evolution.</title>
        <authorList>
            <person name="Jeong J.-H."/>
            <person name="Song I."/>
            <person name="Kim S."/>
            <person name="Choi T."/>
            <person name="Kim D."/>
            <person name="Ryu S."/>
            <person name="Kim W."/>
        </authorList>
    </citation>
    <scope>NUCLEOTIDE SEQUENCE [LARGE SCALE GENOMIC DNA]</scope>
    <source>
        <tissue evidence="1">Muscle</tissue>
    </source>
</reference>